<evidence type="ECO:0000256" key="1">
    <source>
        <dbReference type="SAM" id="Coils"/>
    </source>
</evidence>
<feature type="compositionally biased region" description="Polar residues" evidence="2">
    <location>
        <begin position="91"/>
        <end position="102"/>
    </location>
</feature>
<organism evidence="3 4">
    <name type="scientific">Puccinia graminis f. sp. tritici</name>
    <dbReference type="NCBI Taxonomy" id="56615"/>
    <lineage>
        <taxon>Eukaryota</taxon>
        <taxon>Fungi</taxon>
        <taxon>Dikarya</taxon>
        <taxon>Basidiomycota</taxon>
        <taxon>Pucciniomycotina</taxon>
        <taxon>Pucciniomycetes</taxon>
        <taxon>Pucciniales</taxon>
        <taxon>Pucciniaceae</taxon>
        <taxon>Puccinia</taxon>
    </lineage>
</organism>
<keyword evidence="4" id="KW-1185">Reference proteome</keyword>
<feature type="region of interest" description="Disordered" evidence="2">
    <location>
        <begin position="402"/>
        <end position="425"/>
    </location>
</feature>
<dbReference type="EMBL" id="VSWC01000198">
    <property type="protein sequence ID" value="KAA1064097.1"/>
    <property type="molecule type" value="Genomic_DNA"/>
</dbReference>
<dbReference type="OrthoDB" id="3647690at2759"/>
<feature type="compositionally biased region" description="Low complexity" evidence="2">
    <location>
        <begin position="63"/>
        <end position="78"/>
    </location>
</feature>
<evidence type="ECO:0000313" key="4">
    <source>
        <dbReference type="Proteomes" id="UP000324748"/>
    </source>
</evidence>
<dbReference type="Proteomes" id="UP000324748">
    <property type="component" value="Unassembled WGS sequence"/>
</dbReference>
<gene>
    <name evidence="3" type="ORF">PGT21_000821</name>
</gene>
<feature type="region of interest" description="Disordered" evidence="2">
    <location>
        <begin position="42"/>
        <end position="157"/>
    </location>
</feature>
<accession>A0A5B0LGY1</accession>
<keyword evidence="1" id="KW-0175">Coiled coil</keyword>
<feature type="compositionally biased region" description="Basic residues" evidence="2">
    <location>
        <begin position="52"/>
        <end position="62"/>
    </location>
</feature>
<name>A0A5B0LGY1_PUCGR</name>
<feature type="compositionally biased region" description="Low complexity" evidence="2">
    <location>
        <begin position="103"/>
        <end position="112"/>
    </location>
</feature>
<feature type="coiled-coil region" evidence="1">
    <location>
        <begin position="308"/>
        <end position="378"/>
    </location>
</feature>
<dbReference type="AlphaFoldDB" id="A0A5B0LGY1"/>
<sequence length="462" mass="52712">MEWEAIEILKEKSNHYYIQWAGIDPQTNQAWKPTWEPKSMANKVLVRDWKDKQKKKTKKQKQSKNNSPFEPTSPSSSSLTRVSINVKKSRICNSPRRNTPVKSNLLSSESSSVAIDENSPCEIDPTHTLREATDPGAYPEDALPQETSNSSYMKKSEKMQSSDFLQVKNTQKIGLSSHIQLHESDTFLAGEASQPDAIQPDVKNLDGIIHSEIKHITPLNSNGPPCNSPQAALISIQRPPDQENLGISSDQDRRVQELHQTISKLRKLLKGALEFNMLEHDRRESEYQRENDTMTDLKTQIRIQECQLADQETIITNLQLEVEQLNSRVKSLGAMLVEHNPPARQLYNKFLSRHEQELQQLKAQLRLACETNKRLQVQRVTPANAHLEGQEVETKIRKLEKKNYESHQTPRSSLREAKNHNLVLPSPLQVKEEASESESDEENIALTLTGQQLHFKNQHKAL</sequence>
<evidence type="ECO:0000313" key="3">
    <source>
        <dbReference type="EMBL" id="KAA1064097.1"/>
    </source>
</evidence>
<proteinExistence type="predicted"/>
<evidence type="ECO:0000256" key="2">
    <source>
        <dbReference type="SAM" id="MobiDB-lite"/>
    </source>
</evidence>
<reference evidence="3 4" key="1">
    <citation type="submission" date="2019-05" db="EMBL/GenBank/DDBJ databases">
        <title>Emergence of the Ug99 lineage of the wheat stem rust pathogen through somatic hybridization.</title>
        <authorList>
            <person name="Li F."/>
            <person name="Upadhyaya N.M."/>
            <person name="Sperschneider J."/>
            <person name="Matny O."/>
            <person name="Nguyen-Phuc H."/>
            <person name="Mago R."/>
            <person name="Raley C."/>
            <person name="Miller M.E."/>
            <person name="Silverstein K.A.T."/>
            <person name="Henningsen E."/>
            <person name="Hirsch C.D."/>
            <person name="Visser B."/>
            <person name="Pretorius Z.A."/>
            <person name="Steffenson B.J."/>
            <person name="Schwessinger B."/>
            <person name="Dodds P.N."/>
            <person name="Figueroa M."/>
        </authorList>
    </citation>
    <scope>NUCLEOTIDE SEQUENCE [LARGE SCALE GENOMIC DNA]</scope>
    <source>
        <strain evidence="3">21-0</strain>
    </source>
</reference>
<feature type="compositionally biased region" description="Basic and acidic residues" evidence="2">
    <location>
        <begin position="124"/>
        <end position="133"/>
    </location>
</feature>
<protein>
    <recommendedName>
        <fullName evidence="5">Chromo domain-containing protein</fullName>
    </recommendedName>
</protein>
<evidence type="ECO:0008006" key="5">
    <source>
        <dbReference type="Google" id="ProtNLM"/>
    </source>
</evidence>
<comment type="caution">
    <text evidence="3">The sequence shown here is derived from an EMBL/GenBank/DDBJ whole genome shotgun (WGS) entry which is preliminary data.</text>
</comment>